<evidence type="ECO:0000313" key="2">
    <source>
        <dbReference type="EMBL" id="KAF6830742.1"/>
    </source>
</evidence>
<evidence type="ECO:0000256" key="1">
    <source>
        <dbReference type="SAM" id="MobiDB-lite"/>
    </source>
</evidence>
<feature type="region of interest" description="Disordered" evidence="1">
    <location>
        <begin position="54"/>
        <end position="81"/>
    </location>
</feature>
<dbReference type="EMBL" id="WIGO01000090">
    <property type="protein sequence ID" value="KAF6830742.1"/>
    <property type="molecule type" value="Genomic_DNA"/>
</dbReference>
<sequence>MTSSAMASSIFPSVHAYPVGDRLGMKDDAWISFEIDDGLVYWFLITYDGKTSKPPNLHPSEQEVHSSSPEASSEASSPSSGEAGDILAFTMLFPLSLFPAGDVRAPVGPIDVVRQGCREAAVYLERSRCPPAPAERAAARRVRHGSSPGATSSAISSSPSLTTSWPRSSLPSRSGARGGLTLSSRTGPAAGFRFCSTPRPREAGPARTTSSPSRDAAEASNQGYYAYNQGPLAGEAPGQSARQGPIASGSSEAAQVQPMEVDDDLPTSVQVNIVKFQKGRKTGYTFLKDTHEGQLVTKIDDWDKKQAVGVGEVWFWKQDNTYWGYKPE</sequence>
<accession>A0A8H6KFM6</accession>
<gene>
    <name evidence="2" type="ORF">CPLU01_07199</name>
</gene>
<organism evidence="2 3">
    <name type="scientific">Colletotrichum plurivorum</name>
    <dbReference type="NCBI Taxonomy" id="2175906"/>
    <lineage>
        <taxon>Eukaryota</taxon>
        <taxon>Fungi</taxon>
        <taxon>Dikarya</taxon>
        <taxon>Ascomycota</taxon>
        <taxon>Pezizomycotina</taxon>
        <taxon>Sordariomycetes</taxon>
        <taxon>Hypocreomycetidae</taxon>
        <taxon>Glomerellales</taxon>
        <taxon>Glomerellaceae</taxon>
        <taxon>Colletotrichum</taxon>
        <taxon>Colletotrichum orchidearum species complex</taxon>
    </lineage>
</organism>
<feature type="compositionally biased region" description="Polar residues" evidence="1">
    <location>
        <begin position="207"/>
        <end position="223"/>
    </location>
</feature>
<feature type="compositionally biased region" description="Low complexity" evidence="1">
    <location>
        <begin position="66"/>
        <end position="81"/>
    </location>
</feature>
<name>A0A8H6KFM6_9PEZI</name>
<feature type="compositionally biased region" description="Low complexity" evidence="1">
    <location>
        <begin position="145"/>
        <end position="174"/>
    </location>
</feature>
<reference evidence="2" key="1">
    <citation type="journal article" date="2020" name="Phytopathology">
        <title>Genome Sequence Resources of Colletotrichum truncatum, C. plurivorum, C. musicola, and C. sojae: Four Species Pathogenic to Soybean (Glycine max).</title>
        <authorList>
            <person name="Rogerio F."/>
            <person name="Boufleur T.R."/>
            <person name="Ciampi-Guillardi M."/>
            <person name="Sukno S.A."/>
            <person name="Thon M.R."/>
            <person name="Massola Junior N.S."/>
            <person name="Baroncelli R."/>
        </authorList>
    </citation>
    <scope>NUCLEOTIDE SEQUENCE</scope>
    <source>
        <strain evidence="2">LFN00145</strain>
    </source>
</reference>
<feature type="region of interest" description="Disordered" evidence="1">
    <location>
        <begin position="132"/>
        <end position="251"/>
    </location>
</feature>
<dbReference type="AlphaFoldDB" id="A0A8H6KFM6"/>
<comment type="caution">
    <text evidence="2">The sequence shown here is derived from an EMBL/GenBank/DDBJ whole genome shotgun (WGS) entry which is preliminary data.</text>
</comment>
<proteinExistence type="predicted"/>
<dbReference type="Proteomes" id="UP000654918">
    <property type="component" value="Unassembled WGS sequence"/>
</dbReference>
<protein>
    <submittedName>
        <fullName evidence="2">Uncharacterized protein</fullName>
    </submittedName>
</protein>
<keyword evidence="3" id="KW-1185">Reference proteome</keyword>
<evidence type="ECO:0000313" key="3">
    <source>
        <dbReference type="Proteomes" id="UP000654918"/>
    </source>
</evidence>